<gene>
    <name evidence="3" type="ORF">RirG_166150</name>
</gene>
<dbReference type="GO" id="GO:0004672">
    <property type="term" value="F:protein kinase activity"/>
    <property type="evidence" value="ECO:0007669"/>
    <property type="project" value="InterPro"/>
</dbReference>
<protein>
    <recommendedName>
        <fullName evidence="2">Protein kinase domain-containing protein</fullName>
    </recommendedName>
</protein>
<keyword evidence="4" id="KW-1185">Reference proteome</keyword>
<evidence type="ECO:0000259" key="2">
    <source>
        <dbReference type="PROSITE" id="PS50011"/>
    </source>
</evidence>
<reference evidence="3 4" key="1">
    <citation type="submission" date="2014-02" db="EMBL/GenBank/DDBJ databases">
        <title>Single nucleus genome sequencing reveals high similarity among nuclei of an endomycorrhizal fungus.</title>
        <authorList>
            <person name="Lin K."/>
            <person name="Geurts R."/>
            <person name="Zhang Z."/>
            <person name="Limpens E."/>
            <person name="Saunders D.G."/>
            <person name="Mu D."/>
            <person name="Pang E."/>
            <person name="Cao H."/>
            <person name="Cha H."/>
            <person name="Lin T."/>
            <person name="Zhou Q."/>
            <person name="Shang Y."/>
            <person name="Li Y."/>
            <person name="Ivanov S."/>
            <person name="Sharma T."/>
            <person name="Velzen R.V."/>
            <person name="Ruijter N.D."/>
            <person name="Aanen D.K."/>
            <person name="Win J."/>
            <person name="Kamoun S."/>
            <person name="Bisseling T."/>
            <person name="Huang S."/>
        </authorList>
    </citation>
    <scope>NUCLEOTIDE SEQUENCE [LARGE SCALE GENOMIC DNA]</scope>
    <source>
        <strain evidence="4">DAOM197198w</strain>
    </source>
</reference>
<dbReference type="PROSITE" id="PS00107">
    <property type="entry name" value="PROTEIN_KINASE_ATP"/>
    <property type="match status" value="1"/>
</dbReference>
<dbReference type="STRING" id="1432141.A0A015IXF9"/>
<keyword evidence="1" id="KW-0067">ATP-binding</keyword>
<dbReference type="OrthoDB" id="2441994at2759"/>
<sequence>MTSLCEWIDMKIRDDDINYFDYDEFSNFEKVGEGAFGIVNKADWKSCGIKIALKIIEYNSVNQDNMNRFLKEVQYILFIFKIYYNKIYSHHHDLLY</sequence>
<organism evidence="3 4">
    <name type="scientific">Rhizophagus irregularis (strain DAOM 197198w)</name>
    <name type="common">Glomus intraradices</name>
    <dbReference type="NCBI Taxonomy" id="1432141"/>
    <lineage>
        <taxon>Eukaryota</taxon>
        <taxon>Fungi</taxon>
        <taxon>Fungi incertae sedis</taxon>
        <taxon>Mucoromycota</taxon>
        <taxon>Glomeromycotina</taxon>
        <taxon>Glomeromycetes</taxon>
        <taxon>Glomerales</taxon>
        <taxon>Glomeraceae</taxon>
        <taxon>Rhizophagus</taxon>
    </lineage>
</organism>
<accession>A0A015IXF9</accession>
<keyword evidence="1" id="KW-0547">Nucleotide-binding</keyword>
<evidence type="ECO:0000256" key="1">
    <source>
        <dbReference type="PROSITE-ProRule" id="PRU10141"/>
    </source>
</evidence>
<dbReference type="Proteomes" id="UP000022910">
    <property type="component" value="Unassembled WGS sequence"/>
</dbReference>
<dbReference type="HOGENOM" id="CLU_158811_2_0_1"/>
<comment type="caution">
    <text evidence="3">The sequence shown here is derived from an EMBL/GenBank/DDBJ whole genome shotgun (WGS) entry which is preliminary data.</text>
</comment>
<feature type="binding site" evidence="1">
    <location>
        <position position="54"/>
    </location>
    <ligand>
        <name>ATP</name>
        <dbReference type="ChEBI" id="CHEBI:30616"/>
    </ligand>
</feature>
<proteinExistence type="predicted"/>
<dbReference type="GO" id="GO:0005524">
    <property type="term" value="F:ATP binding"/>
    <property type="evidence" value="ECO:0007669"/>
    <property type="project" value="UniProtKB-UniRule"/>
</dbReference>
<dbReference type="SUPFAM" id="SSF56112">
    <property type="entry name" value="Protein kinase-like (PK-like)"/>
    <property type="match status" value="1"/>
</dbReference>
<dbReference type="AlphaFoldDB" id="A0A015IXF9"/>
<evidence type="ECO:0000313" key="4">
    <source>
        <dbReference type="Proteomes" id="UP000022910"/>
    </source>
</evidence>
<dbReference type="InterPro" id="IPR000719">
    <property type="entry name" value="Prot_kinase_dom"/>
</dbReference>
<dbReference type="PROSITE" id="PS50011">
    <property type="entry name" value="PROTEIN_KINASE_DOM"/>
    <property type="match status" value="1"/>
</dbReference>
<feature type="domain" description="Protein kinase" evidence="2">
    <location>
        <begin position="25"/>
        <end position="96"/>
    </location>
</feature>
<evidence type="ECO:0000313" key="3">
    <source>
        <dbReference type="EMBL" id="EXX61967.1"/>
    </source>
</evidence>
<dbReference type="InterPro" id="IPR011009">
    <property type="entry name" value="Kinase-like_dom_sf"/>
</dbReference>
<dbReference type="Gene3D" id="1.10.510.10">
    <property type="entry name" value="Transferase(Phosphotransferase) domain 1"/>
    <property type="match status" value="1"/>
</dbReference>
<dbReference type="EMBL" id="JEMT01024936">
    <property type="protein sequence ID" value="EXX61967.1"/>
    <property type="molecule type" value="Genomic_DNA"/>
</dbReference>
<name>A0A015IXF9_RHIIW</name>
<dbReference type="InterPro" id="IPR017441">
    <property type="entry name" value="Protein_kinase_ATP_BS"/>
</dbReference>